<protein>
    <submittedName>
        <fullName evidence="1">Uncharacterized protein</fullName>
    </submittedName>
</protein>
<dbReference type="EMBL" id="KI680432">
    <property type="protein sequence ID" value="ETL89879.1"/>
    <property type="molecule type" value="Genomic_DNA"/>
</dbReference>
<organism evidence="1">
    <name type="scientific">Phytophthora nicotianae</name>
    <name type="common">Potato buckeye rot agent</name>
    <name type="synonym">Phytophthora parasitica</name>
    <dbReference type="NCBI Taxonomy" id="4792"/>
    <lineage>
        <taxon>Eukaryota</taxon>
        <taxon>Sar</taxon>
        <taxon>Stramenopiles</taxon>
        <taxon>Oomycota</taxon>
        <taxon>Peronosporomycetes</taxon>
        <taxon>Peronosporales</taxon>
        <taxon>Peronosporaceae</taxon>
        <taxon>Phytophthora</taxon>
    </lineage>
</organism>
<reference evidence="1" key="1">
    <citation type="submission" date="2013-11" db="EMBL/GenBank/DDBJ databases">
        <title>The Genome Sequence of Phytophthora parasitica CHvinca01.</title>
        <authorList>
            <consortium name="The Broad Institute Genomics Platform"/>
            <person name="Russ C."/>
            <person name="Tyler B."/>
            <person name="Panabieres F."/>
            <person name="Shan W."/>
            <person name="Tripathy S."/>
            <person name="Grunwald N."/>
            <person name="Machado M."/>
            <person name="Johnson C.S."/>
            <person name="Arredondo F."/>
            <person name="Hong C."/>
            <person name="Coffey M."/>
            <person name="Young S.K."/>
            <person name="Zeng Q."/>
            <person name="Gargeya S."/>
            <person name="Fitzgerald M."/>
            <person name="Abouelleil A."/>
            <person name="Alvarado L."/>
            <person name="Chapman S.B."/>
            <person name="Gainer-Dewar J."/>
            <person name="Goldberg J."/>
            <person name="Griggs A."/>
            <person name="Gujja S."/>
            <person name="Hansen M."/>
            <person name="Howarth C."/>
            <person name="Imamovic A."/>
            <person name="Ireland A."/>
            <person name="Larimer J."/>
            <person name="McCowan C."/>
            <person name="Murphy C."/>
            <person name="Pearson M."/>
            <person name="Poon T.W."/>
            <person name="Priest M."/>
            <person name="Roberts A."/>
            <person name="Saif S."/>
            <person name="Shea T."/>
            <person name="Sykes S."/>
            <person name="Wortman J."/>
            <person name="Nusbaum C."/>
            <person name="Birren B."/>
        </authorList>
    </citation>
    <scope>NUCLEOTIDE SEQUENCE [LARGE SCALE GENOMIC DNA]</scope>
    <source>
        <strain evidence="1">CHvinca01</strain>
    </source>
</reference>
<dbReference type="AlphaFoldDB" id="W2KZ57"/>
<dbReference type="Proteomes" id="UP000054423">
    <property type="component" value="Unassembled WGS sequence"/>
</dbReference>
<name>W2KZ57_PHYNI</name>
<proteinExistence type="predicted"/>
<gene>
    <name evidence="1" type="ORF">L917_11261</name>
</gene>
<evidence type="ECO:0000313" key="1">
    <source>
        <dbReference type="EMBL" id="ETL89879.1"/>
    </source>
</evidence>
<sequence length="138" mass="15183">MGICARSTATHGSATTTEWWGASGVWFLASKCAGALSNASSEEDLAESWDFNSLFLHSIAKLPEKKAVQLGAPCAADLRKPSSDLEAERSRVEGDHCQIDFNVGDLVSQMYCRFAAERRISAIHLQLLRRSYRVSFLT</sequence>
<accession>W2KZ57</accession>